<dbReference type="FunFam" id="1.25.40.10:FF:000158">
    <property type="entry name" value="pentatricopeptide repeat-containing protein At2g33680"/>
    <property type="match status" value="1"/>
</dbReference>
<dbReference type="OrthoDB" id="426361at2759"/>
<reference evidence="3" key="1">
    <citation type="submission" date="2021-01" db="EMBL/GenBank/DDBJ databases">
        <title>Adiantum capillus-veneris genome.</title>
        <authorList>
            <person name="Fang Y."/>
            <person name="Liao Q."/>
        </authorList>
    </citation>
    <scope>NUCLEOTIDE SEQUENCE</scope>
    <source>
        <strain evidence="3">H3</strain>
        <tissue evidence="3">Leaf</tissue>
    </source>
</reference>
<gene>
    <name evidence="3" type="ORF">GOP47_0000809</name>
</gene>
<dbReference type="GO" id="GO:0003723">
    <property type="term" value="F:RNA binding"/>
    <property type="evidence" value="ECO:0007669"/>
    <property type="project" value="InterPro"/>
</dbReference>
<accession>A0A9D4ZTE7</accession>
<dbReference type="PROSITE" id="PS51375">
    <property type="entry name" value="PPR"/>
    <property type="match status" value="3"/>
</dbReference>
<dbReference type="GO" id="GO:0009451">
    <property type="term" value="P:RNA modification"/>
    <property type="evidence" value="ECO:0007669"/>
    <property type="project" value="InterPro"/>
</dbReference>
<dbReference type="Proteomes" id="UP000886520">
    <property type="component" value="Chromosome 1"/>
</dbReference>
<dbReference type="PANTHER" id="PTHR47926">
    <property type="entry name" value="PENTATRICOPEPTIDE REPEAT-CONTAINING PROTEIN"/>
    <property type="match status" value="1"/>
</dbReference>
<dbReference type="EMBL" id="JABFUD020000001">
    <property type="protein sequence ID" value="KAI5084640.1"/>
    <property type="molecule type" value="Genomic_DNA"/>
</dbReference>
<dbReference type="Pfam" id="PF13041">
    <property type="entry name" value="PPR_2"/>
    <property type="match status" value="2"/>
</dbReference>
<evidence type="ECO:0008006" key="5">
    <source>
        <dbReference type="Google" id="ProtNLM"/>
    </source>
</evidence>
<dbReference type="InterPro" id="IPR011990">
    <property type="entry name" value="TPR-like_helical_dom_sf"/>
</dbReference>
<dbReference type="Pfam" id="PF01535">
    <property type="entry name" value="PPR"/>
    <property type="match status" value="2"/>
</dbReference>
<dbReference type="SUPFAM" id="SSF48452">
    <property type="entry name" value="TPR-like"/>
    <property type="match status" value="1"/>
</dbReference>
<keyword evidence="4" id="KW-1185">Reference proteome</keyword>
<evidence type="ECO:0000256" key="2">
    <source>
        <dbReference type="PROSITE-ProRule" id="PRU00708"/>
    </source>
</evidence>
<feature type="repeat" description="PPR" evidence="2">
    <location>
        <begin position="314"/>
        <end position="348"/>
    </location>
</feature>
<dbReference type="GO" id="GO:0048731">
    <property type="term" value="P:system development"/>
    <property type="evidence" value="ECO:0007669"/>
    <property type="project" value="UniProtKB-ARBA"/>
</dbReference>
<proteinExistence type="predicted"/>
<dbReference type="PANTHER" id="PTHR47926:SF533">
    <property type="entry name" value="DYW DOMAIN-CONTAINING PROTEIN"/>
    <property type="match status" value="1"/>
</dbReference>
<evidence type="ECO:0000313" key="4">
    <source>
        <dbReference type="Proteomes" id="UP000886520"/>
    </source>
</evidence>
<sequence length="512" mass="56653">MPLTLRALSRHNPVKTTLRILSCAIRSGQLSKALAIAERMQALGICITRNQAYFWLQECSKQRDQDLEYAKRLQSVLVFSRLDSVQVLADHLIRYFASCGSLTNAEITFEKVAKPSAYTWSAIISAHSQLGKAERALHLFHKMMVCGSEANECVFLGVLKACSTLSCLRLVHHHILQSGLQAVTVGNSLVDLYSRLSSLSEACTVFDKLPKRNVVSCNSMIAAYIYHKSFFKALGCFGKMQAQGIDPDDVTFSSTLMACSSLGVIKRGRLIHHQIIERGLQSLAYVGTALADMYGKCGSLADLLDVFKNLPYRDVVSWGALIAGCAECGDSALARNYFLQMQKEGFKPNEVTFTSIFAACSNAGLIDEGCMYLKLMTSDFGLKPNPHHCFCVIDLLARAGKLVEAERMLQDLDSSAAVAWRSLLSASKTYGNVELGRRCFDHLYQLDPDSASGYILMSKIYLAAGMREEALKIEKLRPKWKPKVKELDKILNKLRKGLGGHEHKCEAGEAFC</sequence>
<name>A0A9D4ZTE7_ADICA</name>
<dbReference type="InterPro" id="IPR046960">
    <property type="entry name" value="PPR_At4g14850-like_plant"/>
</dbReference>
<feature type="repeat" description="PPR" evidence="2">
    <location>
        <begin position="213"/>
        <end position="247"/>
    </location>
</feature>
<organism evidence="3 4">
    <name type="scientific">Adiantum capillus-veneris</name>
    <name type="common">Maidenhair fern</name>
    <dbReference type="NCBI Taxonomy" id="13818"/>
    <lineage>
        <taxon>Eukaryota</taxon>
        <taxon>Viridiplantae</taxon>
        <taxon>Streptophyta</taxon>
        <taxon>Embryophyta</taxon>
        <taxon>Tracheophyta</taxon>
        <taxon>Polypodiopsida</taxon>
        <taxon>Polypodiidae</taxon>
        <taxon>Polypodiales</taxon>
        <taxon>Pteridineae</taxon>
        <taxon>Pteridaceae</taxon>
        <taxon>Vittarioideae</taxon>
        <taxon>Adiantum</taxon>
    </lineage>
</organism>
<keyword evidence="1" id="KW-0677">Repeat</keyword>
<comment type="caution">
    <text evidence="3">The sequence shown here is derived from an EMBL/GenBank/DDBJ whole genome shotgun (WGS) entry which is preliminary data.</text>
</comment>
<protein>
    <recommendedName>
        <fullName evidence="5">Pentatricopeptide repeat-containing protein</fullName>
    </recommendedName>
</protein>
<dbReference type="Gene3D" id="1.25.40.10">
    <property type="entry name" value="Tetratricopeptide repeat domain"/>
    <property type="match status" value="3"/>
</dbReference>
<dbReference type="AlphaFoldDB" id="A0A9D4ZTE7"/>
<evidence type="ECO:0000313" key="3">
    <source>
        <dbReference type="EMBL" id="KAI5084640.1"/>
    </source>
</evidence>
<dbReference type="FunFam" id="1.25.40.10:FF:000285">
    <property type="entry name" value="Pentatricopeptide repeat-containing protein, chloroplastic"/>
    <property type="match status" value="1"/>
</dbReference>
<feature type="repeat" description="PPR" evidence="2">
    <location>
        <begin position="116"/>
        <end position="150"/>
    </location>
</feature>
<dbReference type="InterPro" id="IPR002885">
    <property type="entry name" value="PPR_rpt"/>
</dbReference>
<evidence type="ECO:0000256" key="1">
    <source>
        <dbReference type="ARBA" id="ARBA00022737"/>
    </source>
</evidence>
<dbReference type="NCBIfam" id="TIGR00756">
    <property type="entry name" value="PPR"/>
    <property type="match status" value="4"/>
</dbReference>